<evidence type="ECO:0000256" key="1">
    <source>
        <dbReference type="ARBA" id="ARBA00001206"/>
    </source>
</evidence>
<evidence type="ECO:0000256" key="6">
    <source>
        <dbReference type="ARBA" id="ARBA00015080"/>
    </source>
</evidence>
<name>A0A1G9LNQ2_9BACI</name>
<evidence type="ECO:0000256" key="13">
    <source>
        <dbReference type="ARBA" id="ARBA00032866"/>
    </source>
</evidence>
<dbReference type="Proteomes" id="UP000182347">
    <property type="component" value="Unassembled WGS sequence"/>
</dbReference>
<dbReference type="HAMAP" id="MF_00215">
    <property type="entry name" value="Pantothen_kinase_1"/>
    <property type="match status" value="1"/>
</dbReference>
<comment type="similarity">
    <text evidence="4 14 15">Belongs to the prokaryotic pantothenate kinase family.</text>
</comment>
<comment type="pathway">
    <text evidence="3 14 15">Cofactor biosynthesis; coenzyme A biosynthesis; CoA from (R)-pantothenate: step 1/5.</text>
</comment>
<organism evidence="17 18">
    <name type="scientific">Sediminibacillus halophilus</name>
    <dbReference type="NCBI Taxonomy" id="482461"/>
    <lineage>
        <taxon>Bacteria</taxon>
        <taxon>Bacillati</taxon>
        <taxon>Bacillota</taxon>
        <taxon>Bacilli</taxon>
        <taxon>Bacillales</taxon>
        <taxon>Bacillaceae</taxon>
        <taxon>Sediminibacillus</taxon>
    </lineage>
</organism>
<dbReference type="InterPro" id="IPR027417">
    <property type="entry name" value="P-loop_NTPase"/>
</dbReference>
<dbReference type="OrthoDB" id="1550976at2"/>
<dbReference type="SUPFAM" id="SSF52540">
    <property type="entry name" value="P-loop containing nucleoside triphosphate hydrolases"/>
    <property type="match status" value="1"/>
</dbReference>
<dbReference type="Pfam" id="PF00485">
    <property type="entry name" value="PRK"/>
    <property type="match status" value="1"/>
</dbReference>
<keyword evidence="8 14" id="KW-0808">Transferase</keyword>
<dbReference type="Gene3D" id="3.40.50.300">
    <property type="entry name" value="P-loop containing nucleotide triphosphate hydrolases"/>
    <property type="match status" value="1"/>
</dbReference>
<dbReference type="GO" id="GO:0005737">
    <property type="term" value="C:cytoplasm"/>
    <property type="evidence" value="ECO:0007669"/>
    <property type="project" value="UniProtKB-SubCell"/>
</dbReference>
<dbReference type="STRING" id="482461.SAMN05216244_0212"/>
<feature type="binding site" evidence="14">
    <location>
        <begin position="92"/>
        <end position="99"/>
    </location>
    <ligand>
        <name>ATP</name>
        <dbReference type="ChEBI" id="CHEBI:30616"/>
    </ligand>
</feature>
<keyword evidence="10 14" id="KW-0418">Kinase</keyword>
<evidence type="ECO:0000259" key="16">
    <source>
        <dbReference type="Pfam" id="PF00485"/>
    </source>
</evidence>
<evidence type="ECO:0000256" key="4">
    <source>
        <dbReference type="ARBA" id="ARBA00006087"/>
    </source>
</evidence>
<evidence type="ECO:0000256" key="15">
    <source>
        <dbReference type="RuleBase" id="RU003530"/>
    </source>
</evidence>
<evidence type="ECO:0000256" key="12">
    <source>
        <dbReference type="ARBA" id="ARBA00022993"/>
    </source>
</evidence>
<keyword evidence="18" id="KW-1185">Reference proteome</keyword>
<dbReference type="NCBIfam" id="TIGR00554">
    <property type="entry name" value="panK_bact"/>
    <property type="match status" value="1"/>
</dbReference>
<dbReference type="GO" id="GO:0004594">
    <property type="term" value="F:pantothenate kinase activity"/>
    <property type="evidence" value="ECO:0007669"/>
    <property type="project" value="UniProtKB-UniRule"/>
</dbReference>
<evidence type="ECO:0000313" key="18">
    <source>
        <dbReference type="Proteomes" id="UP000182347"/>
    </source>
</evidence>
<dbReference type="RefSeq" id="WP_074597031.1">
    <property type="nucleotide sequence ID" value="NZ_FNHF01000001.1"/>
</dbReference>
<evidence type="ECO:0000256" key="10">
    <source>
        <dbReference type="ARBA" id="ARBA00022777"/>
    </source>
</evidence>
<keyword evidence="9 14" id="KW-0547">Nucleotide-binding</keyword>
<dbReference type="EMBL" id="FNHF01000001">
    <property type="protein sequence ID" value="SDL63642.1"/>
    <property type="molecule type" value="Genomic_DNA"/>
</dbReference>
<keyword evidence="12 14" id="KW-0173">Coenzyme A biosynthesis</keyword>
<sequence>MVSEKISPYISFTREEWAKLRFNTPMTLTKAEIKELQGINERLSVEEVEKIYLPLTRLLNLYIDASQQLHSVTDQFFGQATRKVPYIIGVAGSVAVGKSTTSRILQSLLSRLPEHPKVQIVTTDGFLYPNATLENKGLMDKKGFPESYDIKKLIHFLSDLKSGKDNVRAPVYSHFTYDIVPGDYIEVDGADIVIIEGINVLQTPVTNEMLSRLYVSDFFDMSLFVDADEVDIKRWYIERFKILKESAFKDPNAYFNRYANLSDEEAEEVAADIWNRINKKNLELNISPTKYRSTIIFKKGKDHLTEKISLRKV</sequence>
<comment type="catalytic activity">
    <reaction evidence="1 14 15">
        <text>(R)-pantothenate + ATP = (R)-4'-phosphopantothenate + ADP + H(+)</text>
        <dbReference type="Rhea" id="RHEA:16373"/>
        <dbReference type="ChEBI" id="CHEBI:10986"/>
        <dbReference type="ChEBI" id="CHEBI:15378"/>
        <dbReference type="ChEBI" id="CHEBI:29032"/>
        <dbReference type="ChEBI" id="CHEBI:30616"/>
        <dbReference type="ChEBI" id="CHEBI:456216"/>
        <dbReference type="EC" id="2.7.1.33"/>
    </reaction>
</comment>
<evidence type="ECO:0000256" key="8">
    <source>
        <dbReference type="ARBA" id="ARBA00022679"/>
    </source>
</evidence>
<dbReference type="UniPathway" id="UPA00241">
    <property type="reaction ID" value="UER00352"/>
</dbReference>
<evidence type="ECO:0000256" key="11">
    <source>
        <dbReference type="ARBA" id="ARBA00022840"/>
    </source>
</evidence>
<evidence type="ECO:0000256" key="3">
    <source>
        <dbReference type="ARBA" id="ARBA00005225"/>
    </source>
</evidence>
<protein>
    <recommendedName>
        <fullName evidence="6 14">Pantothenate kinase</fullName>
        <ecNumber evidence="5 14">2.7.1.33</ecNumber>
    </recommendedName>
    <alternativeName>
        <fullName evidence="13 14">Pantothenic acid kinase</fullName>
    </alternativeName>
</protein>
<dbReference type="GO" id="GO:0005524">
    <property type="term" value="F:ATP binding"/>
    <property type="evidence" value="ECO:0007669"/>
    <property type="project" value="UniProtKB-UniRule"/>
</dbReference>
<feature type="domain" description="Phosphoribulokinase/uridine kinase" evidence="16">
    <location>
        <begin position="87"/>
        <end position="229"/>
    </location>
</feature>
<keyword evidence="11 14" id="KW-0067">ATP-binding</keyword>
<evidence type="ECO:0000256" key="5">
    <source>
        <dbReference type="ARBA" id="ARBA00012102"/>
    </source>
</evidence>
<reference evidence="18" key="1">
    <citation type="submission" date="2016-10" db="EMBL/GenBank/DDBJ databases">
        <authorList>
            <person name="Varghese N."/>
            <person name="Submissions S."/>
        </authorList>
    </citation>
    <scope>NUCLEOTIDE SEQUENCE [LARGE SCALE GENOMIC DNA]</scope>
    <source>
        <strain evidence="18">CGMCC 1.6199</strain>
    </source>
</reference>
<evidence type="ECO:0000256" key="14">
    <source>
        <dbReference type="HAMAP-Rule" id="MF_00215"/>
    </source>
</evidence>
<dbReference type="PIRSF" id="PIRSF000545">
    <property type="entry name" value="Pantothenate_kin"/>
    <property type="match status" value="1"/>
</dbReference>
<accession>A0A1G9LNQ2</accession>
<dbReference type="AlphaFoldDB" id="A0A1G9LNQ2"/>
<keyword evidence="7 14" id="KW-0963">Cytoplasm</keyword>
<dbReference type="CDD" id="cd02025">
    <property type="entry name" value="PanK"/>
    <property type="match status" value="1"/>
</dbReference>
<proteinExistence type="inferred from homology"/>
<dbReference type="PANTHER" id="PTHR10285">
    <property type="entry name" value="URIDINE KINASE"/>
    <property type="match status" value="1"/>
</dbReference>
<dbReference type="EC" id="2.7.1.33" evidence="5 14"/>
<evidence type="ECO:0000313" key="17">
    <source>
        <dbReference type="EMBL" id="SDL63642.1"/>
    </source>
</evidence>
<gene>
    <name evidence="14" type="primary">coaA</name>
    <name evidence="17" type="ORF">SAMN05216244_0212</name>
</gene>
<dbReference type="InterPro" id="IPR006083">
    <property type="entry name" value="PRK/URK"/>
</dbReference>
<comment type="subcellular location">
    <subcellularLocation>
        <location evidence="2 14 15">Cytoplasm</location>
    </subcellularLocation>
</comment>
<dbReference type="GO" id="GO:0015937">
    <property type="term" value="P:coenzyme A biosynthetic process"/>
    <property type="evidence" value="ECO:0007669"/>
    <property type="project" value="UniProtKB-UniRule"/>
</dbReference>
<evidence type="ECO:0000256" key="9">
    <source>
        <dbReference type="ARBA" id="ARBA00022741"/>
    </source>
</evidence>
<dbReference type="InterPro" id="IPR004566">
    <property type="entry name" value="PanK"/>
</dbReference>
<evidence type="ECO:0000256" key="7">
    <source>
        <dbReference type="ARBA" id="ARBA00022490"/>
    </source>
</evidence>
<evidence type="ECO:0000256" key="2">
    <source>
        <dbReference type="ARBA" id="ARBA00004496"/>
    </source>
</evidence>